<dbReference type="Pfam" id="PF05048">
    <property type="entry name" value="NosD"/>
    <property type="match status" value="1"/>
</dbReference>
<dbReference type="AlphaFoldDB" id="A0A6C2UHK7"/>
<organism evidence="4 5">
    <name type="scientific">Pontiella sulfatireligans</name>
    <dbReference type="NCBI Taxonomy" id="2750658"/>
    <lineage>
        <taxon>Bacteria</taxon>
        <taxon>Pseudomonadati</taxon>
        <taxon>Kiritimatiellota</taxon>
        <taxon>Kiritimatiellia</taxon>
        <taxon>Kiritimatiellales</taxon>
        <taxon>Pontiellaceae</taxon>
        <taxon>Pontiella</taxon>
    </lineage>
</organism>
<proteinExistence type="predicted"/>
<feature type="chain" id="PRO_5025632366" description="Periplasmic copper-binding protein NosD beta helix domain-containing protein" evidence="2">
    <location>
        <begin position="24"/>
        <end position="458"/>
    </location>
</feature>
<dbReference type="InterPro" id="IPR011050">
    <property type="entry name" value="Pectin_lyase_fold/virulence"/>
</dbReference>
<feature type="region of interest" description="Disordered" evidence="1">
    <location>
        <begin position="435"/>
        <end position="458"/>
    </location>
</feature>
<dbReference type="SUPFAM" id="SSF51126">
    <property type="entry name" value="Pectin lyase-like"/>
    <property type="match status" value="1"/>
</dbReference>
<evidence type="ECO:0000259" key="3">
    <source>
        <dbReference type="Pfam" id="PF05048"/>
    </source>
</evidence>
<dbReference type="Proteomes" id="UP000346198">
    <property type="component" value="Unassembled WGS sequence"/>
</dbReference>
<gene>
    <name evidence="4" type="ORF">SCARR_00887</name>
</gene>
<dbReference type="EMBL" id="CAAHFH010000001">
    <property type="protein sequence ID" value="VGO18834.1"/>
    <property type="molecule type" value="Genomic_DNA"/>
</dbReference>
<reference evidence="4 5" key="1">
    <citation type="submission" date="2019-04" db="EMBL/GenBank/DDBJ databases">
        <authorList>
            <person name="Van Vliet M D."/>
        </authorList>
    </citation>
    <scope>NUCLEOTIDE SEQUENCE [LARGE SCALE GENOMIC DNA]</scope>
    <source>
        <strain evidence="4 5">F21</strain>
    </source>
</reference>
<evidence type="ECO:0000256" key="1">
    <source>
        <dbReference type="SAM" id="MobiDB-lite"/>
    </source>
</evidence>
<feature type="domain" description="Periplasmic copper-binding protein NosD beta helix" evidence="3">
    <location>
        <begin position="231"/>
        <end position="337"/>
    </location>
</feature>
<evidence type="ECO:0000313" key="5">
    <source>
        <dbReference type="Proteomes" id="UP000346198"/>
    </source>
</evidence>
<dbReference type="InterPro" id="IPR007742">
    <property type="entry name" value="NosD_dom"/>
</dbReference>
<feature type="signal peptide" evidence="2">
    <location>
        <begin position="1"/>
        <end position="23"/>
    </location>
</feature>
<protein>
    <recommendedName>
        <fullName evidence="3">Periplasmic copper-binding protein NosD beta helix domain-containing protein</fullName>
    </recommendedName>
</protein>
<feature type="compositionally biased region" description="Basic and acidic residues" evidence="1">
    <location>
        <begin position="445"/>
        <end position="458"/>
    </location>
</feature>
<name>A0A6C2UHK7_9BACT</name>
<accession>A0A6C2UHK7</accession>
<evidence type="ECO:0000256" key="2">
    <source>
        <dbReference type="SAM" id="SignalP"/>
    </source>
</evidence>
<dbReference type="InterPro" id="IPR012334">
    <property type="entry name" value="Pectin_lyas_fold"/>
</dbReference>
<dbReference type="RefSeq" id="WP_136060286.1">
    <property type="nucleotide sequence ID" value="NZ_CAAHFH010000001.1"/>
</dbReference>
<sequence>MKNLAFGIAVGALLLGPVAATLAKPLQPLGELKVSKERFATVEVLTDHGKFEYHLDNTGERDVSAALQAIFDKTASLKDTSATFSFLPGVYHIDAPITVNLVCLELRGNGHGGQDIHGMNLKSGTIFRFGKNTGPNCITFQQTGHSKSFPAGESPWSYKNSKVFVNGMTFVGYNNTDVDTAKGYSRFRGDSPNFRGLNWYPAKGRYGNVEKEGQRALFFPKLKGKGRAKNEMLRVHNCVFTDLYVGIETEYCDVCYITDSWFAQMVYGIRFKGGSAVAMIENNCFADLETGVIIGSTKASNLNGNGFAYVSKCFEMHDINDSTISNNTLTNWKLSTGAAAFGAFCHIGKSKNLVMTGNSLKQEIDSRAKTRTVDEKPNGRAFINIENSTNLMFANNVVNTVQSQTVVRLHNVSSSAIVDNLITFGEDGNAVAQTGKSSGNFYRPVDPEKSAPFDDFRK</sequence>
<dbReference type="Gene3D" id="2.160.20.10">
    <property type="entry name" value="Single-stranded right-handed beta-helix, Pectin lyase-like"/>
    <property type="match status" value="1"/>
</dbReference>
<keyword evidence="2" id="KW-0732">Signal</keyword>
<keyword evidence="5" id="KW-1185">Reference proteome</keyword>
<evidence type="ECO:0000313" key="4">
    <source>
        <dbReference type="EMBL" id="VGO18834.1"/>
    </source>
</evidence>